<evidence type="ECO:0000313" key="1">
    <source>
        <dbReference type="EMBL" id="KAK1141282.1"/>
    </source>
</evidence>
<evidence type="ECO:0000313" key="2">
    <source>
        <dbReference type="Proteomes" id="UP001177260"/>
    </source>
</evidence>
<protein>
    <submittedName>
        <fullName evidence="1">Endocytosis regulator</fullName>
    </submittedName>
</protein>
<gene>
    <name evidence="1" type="primary">LDB19_1</name>
    <name evidence="1" type="ORF">N8T08_009185</name>
</gene>
<sequence>MGSVTITVPSPSAQSLEACTVSIALTRAVGFKTQRPSSTEKNELLIQKILRQRSIRKRSSASHEPAVCANVETITQCNLWHAPEKIEHNHEHDTTEMHFAFAIPIPHNLPATTDTILSKLSYAIKATARSASGRSIETIRPIRIQRCLVPQHIETTHHSRNFAGEDFATELRITPRESVDQDIKTAYSAELVAYGTIMDGVRKTEVKHAVIKELKWMVEETVKGPCPSSQEEECCQSQHIRQLCEGKRKGNWKTTGHSPGMTEKGDRIKIPFDVSIPRSAGATDELEPCEEAAGLTVNHRLRLDIVTGEDTFDQATGRLVDRRPRKKSFVSFFALPVLEFASREDATSGSFSVSNLPNYTDSVKPPNYEVME</sequence>
<organism evidence="1 2">
    <name type="scientific">Aspergillus melleus</name>
    <dbReference type="NCBI Taxonomy" id="138277"/>
    <lineage>
        <taxon>Eukaryota</taxon>
        <taxon>Fungi</taxon>
        <taxon>Dikarya</taxon>
        <taxon>Ascomycota</taxon>
        <taxon>Pezizomycotina</taxon>
        <taxon>Eurotiomycetes</taxon>
        <taxon>Eurotiomycetidae</taxon>
        <taxon>Eurotiales</taxon>
        <taxon>Aspergillaceae</taxon>
        <taxon>Aspergillus</taxon>
        <taxon>Aspergillus subgen. Circumdati</taxon>
    </lineage>
</organism>
<comment type="caution">
    <text evidence="1">The sequence shown here is derived from an EMBL/GenBank/DDBJ whole genome shotgun (WGS) entry which is preliminary data.</text>
</comment>
<proteinExistence type="predicted"/>
<dbReference type="EMBL" id="JAOPJF010000066">
    <property type="protein sequence ID" value="KAK1141282.1"/>
    <property type="molecule type" value="Genomic_DNA"/>
</dbReference>
<keyword evidence="2" id="KW-1185">Reference proteome</keyword>
<accession>A0ACC3AU73</accession>
<name>A0ACC3AU73_9EURO</name>
<dbReference type="Proteomes" id="UP001177260">
    <property type="component" value="Unassembled WGS sequence"/>
</dbReference>
<reference evidence="1 2" key="1">
    <citation type="journal article" date="2023" name="ACS Omega">
        <title>Identification of the Neoaspergillic Acid Biosynthesis Gene Cluster by Establishing an In Vitro CRISPR-Ribonucleoprotein Genetic System in Aspergillus melleus.</title>
        <authorList>
            <person name="Yuan B."/>
            <person name="Grau M.F."/>
            <person name="Murata R.M."/>
            <person name="Torok T."/>
            <person name="Venkateswaran K."/>
            <person name="Stajich J.E."/>
            <person name="Wang C.C.C."/>
        </authorList>
    </citation>
    <scope>NUCLEOTIDE SEQUENCE [LARGE SCALE GENOMIC DNA]</scope>
    <source>
        <strain evidence="1 2">IMV 1140</strain>
    </source>
</reference>